<accession>A0A5P1FBL1</accession>
<dbReference type="InterPro" id="IPR011990">
    <property type="entry name" value="TPR-like_helical_dom_sf"/>
</dbReference>
<dbReference type="SUPFAM" id="SSF48452">
    <property type="entry name" value="TPR-like"/>
    <property type="match status" value="1"/>
</dbReference>
<dbReference type="Gene3D" id="1.25.40.10">
    <property type="entry name" value="Tetratricopeptide repeat domain"/>
    <property type="match status" value="1"/>
</dbReference>
<gene>
    <name evidence="1" type="ORF">A4U43_C03F18090</name>
</gene>
<organism evidence="1 2">
    <name type="scientific">Asparagus officinalis</name>
    <name type="common">Garden asparagus</name>
    <dbReference type="NCBI Taxonomy" id="4686"/>
    <lineage>
        <taxon>Eukaryota</taxon>
        <taxon>Viridiplantae</taxon>
        <taxon>Streptophyta</taxon>
        <taxon>Embryophyta</taxon>
        <taxon>Tracheophyta</taxon>
        <taxon>Spermatophyta</taxon>
        <taxon>Magnoliopsida</taxon>
        <taxon>Liliopsida</taxon>
        <taxon>Asparagales</taxon>
        <taxon>Asparagaceae</taxon>
        <taxon>Asparagoideae</taxon>
        <taxon>Asparagus</taxon>
    </lineage>
</organism>
<dbReference type="Gramene" id="ONK75552">
    <property type="protein sequence ID" value="ONK75552"/>
    <property type="gene ID" value="A4U43_C03F18090"/>
</dbReference>
<keyword evidence="2" id="KW-1185">Reference proteome</keyword>
<dbReference type="AlphaFoldDB" id="A0A5P1FBL1"/>
<sequence>MMAQIALNNVDVAVENFKKALELEPNDGKIKEELAAANKKERLKKLKSEHRKVQLGNITVDMGLISTNYRYVNFMFLMWLCGQHTYYWHIADSVWITLIDLKSLNFDRL</sequence>
<evidence type="ECO:0000313" key="2">
    <source>
        <dbReference type="Proteomes" id="UP000243459"/>
    </source>
</evidence>
<dbReference type="EMBL" id="CM007383">
    <property type="protein sequence ID" value="ONK75552.1"/>
    <property type="molecule type" value="Genomic_DNA"/>
</dbReference>
<evidence type="ECO:0000313" key="1">
    <source>
        <dbReference type="EMBL" id="ONK75552.1"/>
    </source>
</evidence>
<name>A0A5P1FBL1_ASPOF</name>
<proteinExistence type="predicted"/>
<protein>
    <submittedName>
        <fullName evidence="1">Uncharacterized protein</fullName>
    </submittedName>
</protein>
<reference evidence="2" key="1">
    <citation type="journal article" date="2017" name="Nat. Commun.">
        <title>The asparagus genome sheds light on the origin and evolution of a young Y chromosome.</title>
        <authorList>
            <person name="Harkess A."/>
            <person name="Zhou J."/>
            <person name="Xu C."/>
            <person name="Bowers J.E."/>
            <person name="Van der Hulst R."/>
            <person name="Ayyampalayam S."/>
            <person name="Mercati F."/>
            <person name="Riccardi P."/>
            <person name="McKain M.R."/>
            <person name="Kakrana A."/>
            <person name="Tang H."/>
            <person name="Ray J."/>
            <person name="Groenendijk J."/>
            <person name="Arikit S."/>
            <person name="Mathioni S.M."/>
            <person name="Nakano M."/>
            <person name="Shan H."/>
            <person name="Telgmann-Rauber A."/>
            <person name="Kanno A."/>
            <person name="Yue Z."/>
            <person name="Chen H."/>
            <person name="Li W."/>
            <person name="Chen Y."/>
            <person name="Xu X."/>
            <person name="Zhang Y."/>
            <person name="Luo S."/>
            <person name="Chen H."/>
            <person name="Gao J."/>
            <person name="Mao Z."/>
            <person name="Pires J.C."/>
            <person name="Luo M."/>
            <person name="Kudrna D."/>
            <person name="Wing R.A."/>
            <person name="Meyers B.C."/>
            <person name="Yi K."/>
            <person name="Kong H."/>
            <person name="Lavrijsen P."/>
            <person name="Sunseri F."/>
            <person name="Falavigna A."/>
            <person name="Ye Y."/>
            <person name="Leebens-Mack J.H."/>
            <person name="Chen G."/>
        </authorList>
    </citation>
    <scope>NUCLEOTIDE SEQUENCE [LARGE SCALE GENOMIC DNA]</scope>
    <source>
        <strain evidence="2">cv. DH0086</strain>
    </source>
</reference>
<dbReference type="Proteomes" id="UP000243459">
    <property type="component" value="Chromosome 3"/>
</dbReference>